<evidence type="ECO:0000313" key="2">
    <source>
        <dbReference type="Proteomes" id="UP001190700"/>
    </source>
</evidence>
<protein>
    <submittedName>
        <fullName evidence="1">Uncharacterized protein</fullName>
    </submittedName>
</protein>
<name>A0AAE0BTR0_9CHLO</name>
<gene>
    <name evidence="1" type="ORF">CYMTET_47756</name>
</gene>
<accession>A0AAE0BTR0</accession>
<reference evidence="1 2" key="1">
    <citation type="journal article" date="2015" name="Genome Biol. Evol.">
        <title>Comparative Genomics of a Bacterivorous Green Alga Reveals Evolutionary Causalities and Consequences of Phago-Mixotrophic Mode of Nutrition.</title>
        <authorList>
            <person name="Burns J.A."/>
            <person name="Paasch A."/>
            <person name="Narechania A."/>
            <person name="Kim E."/>
        </authorList>
    </citation>
    <scope>NUCLEOTIDE SEQUENCE [LARGE SCALE GENOMIC DNA]</scope>
    <source>
        <strain evidence="1 2">PLY_AMNH</strain>
    </source>
</reference>
<dbReference type="AlphaFoldDB" id="A0AAE0BTR0"/>
<dbReference type="Proteomes" id="UP001190700">
    <property type="component" value="Unassembled WGS sequence"/>
</dbReference>
<dbReference type="EMBL" id="LGRX02033150">
    <property type="protein sequence ID" value="KAK3242597.1"/>
    <property type="molecule type" value="Genomic_DNA"/>
</dbReference>
<evidence type="ECO:0000313" key="1">
    <source>
        <dbReference type="EMBL" id="KAK3242597.1"/>
    </source>
</evidence>
<proteinExistence type="predicted"/>
<sequence length="167" mass="19524">MKLHEIVEDAEFKEVEVRFERLVHGVRNGQTRLDAYAMRKVFGDTEVGEVRHEADVFDFSTLEWMKAPITFYTTVVREPGLWHHMLAMRRAVATDSVTGELCFQKIRKLFLELSTALPHMQDLRLNYLSLEMYDILKDENQSDMEEREYKVGFLGGALTGMNTPVWY</sequence>
<organism evidence="1 2">
    <name type="scientific">Cymbomonas tetramitiformis</name>
    <dbReference type="NCBI Taxonomy" id="36881"/>
    <lineage>
        <taxon>Eukaryota</taxon>
        <taxon>Viridiplantae</taxon>
        <taxon>Chlorophyta</taxon>
        <taxon>Pyramimonadophyceae</taxon>
        <taxon>Pyramimonadales</taxon>
        <taxon>Pyramimonadaceae</taxon>
        <taxon>Cymbomonas</taxon>
    </lineage>
</organism>
<comment type="caution">
    <text evidence="1">The sequence shown here is derived from an EMBL/GenBank/DDBJ whole genome shotgun (WGS) entry which is preliminary data.</text>
</comment>
<keyword evidence="2" id="KW-1185">Reference proteome</keyword>